<keyword evidence="2" id="KW-0547">Nucleotide-binding</keyword>
<evidence type="ECO:0000259" key="6">
    <source>
        <dbReference type="PROSITE" id="PS50011"/>
    </source>
</evidence>
<dbReference type="SUPFAM" id="SSF50960">
    <property type="entry name" value="TolB, C-terminal domain"/>
    <property type="match status" value="1"/>
</dbReference>
<dbReference type="Gene3D" id="1.10.510.10">
    <property type="entry name" value="Transferase(Phosphotransferase) domain 1"/>
    <property type="match status" value="1"/>
</dbReference>
<feature type="compositionally biased region" description="Polar residues" evidence="5">
    <location>
        <begin position="307"/>
        <end position="318"/>
    </location>
</feature>
<dbReference type="OrthoDB" id="3504835at2"/>
<dbReference type="KEGG" id="noa:BKM31_23160"/>
<reference evidence="8" key="1">
    <citation type="journal article" date="2017" name="Med. Chem. Commun.">
        <title>Nonomuraea sp. ATCC 55076 harbours the largest actinomycete chromosome to date and the kistamicin biosynthetic gene cluster.</title>
        <authorList>
            <person name="Nazari B."/>
            <person name="Forneris C.C."/>
            <person name="Gibson M.I."/>
            <person name="Moon K."/>
            <person name="Schramma K.R."/>
            <person name="Seyedsayamdost M.R."/>
        </authorList>
    </citation>
    <scope>NUCLEOTIDE SEQUENCE [LARGE SCALE GENOMIC DNA]</scope>
    <source>
        <strain evidence="8">ATCC 55076</strain>
    </source>
</reference>
<dbReference type="InterPro" id="IPR011009">
    <property type="entry name" value="Kinase-like_dom_sf"/>
</dbReference>
<dbReference type="Pfam" id="PF00069">
    <property type="entry name" value="Pkinase"/>
    <property type="match status" value="1"/>
</dbReference>
<dbReference type="PANTHER" id="PTHR43289">
    <property type="entry name" value="MITOGEN-ACTIVATED PROTEIN KINASE KINASE KINASE 20-RELATED"/>
    <property type="match status" value="1"/>
</dbReference>
<dbReference type="EMBL" id="CP017717">
    <property type="protein sequence ID" value="AQZ63974.1"/>
    <property type="molecule type" value="Genomic_DNA"/>
</dbReference>
<dbReference type="GO" id="GO:0005524">
    <property type="term" value="F:ATP binding"/>
    <property type="evidence" value="ECO:0007669"/>
    <property type="project" value="UniProtKB-KW"/>
</dbReference>
<dbReference type="Gene3D" id="3.30.200.20">
    <property type="entry name" value="Phosphorylase Kinase, domain 1"/>
    <property type="match status" value="1"/>
</dbReference>
<sequence>MADFTPLLPGDPEELGGLELLGRLGEGGQGVVYLARTPMDVRVAVKWLRPSGDDGFERFLREAEVAQRVAPFCTAAVLSTGVEQGRPYIVSEYVEGRSLERVVRQDGPLAGGDLERLAVGTATALAAVHQAGVVHRDFKPGNVIIGATGPRVIDFGIARELDPATLTSSTQIGTPAYMAPEQVMGRGVGPAADVFAWAGTMVFASCGRAPFGLDGAHAVLSRVLNARPDLGALDGQLGELVLRCLAKDPASRPSAMDVIACLLRNPAPGADPLAEGARQAARPAFRDATQDSTQDAPGHGARIGSRSGLQSGFQSSLPSGFPSGLQSGFKDDARGGARGASRGGRSRSPRVAVLVAAAALVTTVVLVTGLAVPGWLRQPGAAPATPSRAAAPPTPSALALPGGAITLYERPSDPITLTAYEVYDKKLDEDADYARSSLRGTFDKYPDNVDSLVSPDGHLLAGRPEDYTSDGYDSILITDRRDGSSFRVKTVRKPLDTSLRAWSKDGTRILLNLDRKSEDKRGETVWTTLGFAIVDVPQARVRVVRVADESVRDGNFGWDGDERGVVAVHRDDEGLRFFDASGKHTRDLPGVGRPASGTVDLFSPSGRTFVTNCPASDGGGEHCLWDAATGQQVHRFTSDCDKVLGWYDESHLYCWENDNGTDSEVRVVAFDGKLTHTLLRAADELEVSPYFTVDPTTS</sequence>
<dbReference type="RefSeq" id="WP_080040172.1">
    <property type="nucleotide sequence ID" value="NZ_CP017717.1"/>
</dbReference>
<feature type="region of interest" description="Disordered" evidence="5">
    <location>
        <begin position="272"/>
        <end position="346"/>
    </location>
</feature>
<evidence type="ECO:0000313" key="8">
    <source>
        <dbReference type="Proteomes" id="UP000190797"/>
    </source>
</evidence>
<dbReference type="GO" id="GO:0004674">
    <property type="term" value="F:protein serine/threonine kinase activity"/>
    <property type="evidence" value="ECO:0007669"/>
    <property type="project" value="TreeGrafter"/>
</dbReference>
<evidence type="ECO:0000256" key="5">
    <source>
        <dbReference type="SAM" id="MobiDB-lite"/>
    </source>
</evidence>
<dbReference type="Gene3D" id="2.120.10.30">
    <property type="entry name" value="TolB, C-terminal domain"/>
    <property type="match status" value="1"/>
</dbReference>
<keyword evidence="4" id="KW-0067">ATP-binding</keyword>
<dbReference type="Proteomes" id="UP000190797">
    <property type="component" value="Chromosome"/>
</dbReference>
<proteinExistence type="predicted"/>
<dbReference type="InterPro" id="IPR008271">
    <property type="entry name" value="Ser/Thr_kinase_AS"/>
</dbReference>
<name>A0A1V0A190_9ACTN</name>
<dbReference type="CDD" id="cd14014">
    <property type="entry name" value="STKc_PknB_like"/>
    <property type="match status" value="1"/>
</dbReference>
<organism evidence="7 8">
    <name type="scientific">[Actinomadura] parvosata subsp. kistnae</name>
    <dbReference type="NCBI Taxonomy" id="1909395"/>
    <lineage>
        <taxon>Bacteria</taxon>
        <taxon>Bacillati</taxon>
        <taxon>Actinomycetota</taxon>
        <taxon>Actinomycetes</taxon>
        <taxon>Streptosporangiales</taxon>
        <taxon>Streptosporangiaceae</taxon>
        <taxon>Nonomuraea</taxon>
    </lineage>
</organism>
<evidence type="ECO:0000256" key="4">
    <source>
        <dbReference type="ARBA" id="ARBA00022840"/>
    </source>
</evidence>
<dbReference type="PANTHER" id="PTHR43289:SF34">
    <property type="entry name" value="SERINE_THREONINE-PROTEIN KINASE YBDM-RELATED"/>
    <property type="match status" value="1"/>
</dbReference>
<dbReference type="InterPro" id="IPR011042">
    <property type="entry name" value="6-blade_b-propeller_TolB-like"/>
</dbReference>
<protein>
    <recommendedName>
        <fullName evidence="6">Protein kinase domain-containing protein</fullName>
    </recommendedName>
</protein>
<keyword evidence="1" id="KW-0808">Transferase</keyword>
<keyword evidence="8" id="KW-1185">Reference proteome</keyword>
<evidence type="ECO:0000256" key="3">
    <source>
        <dbReference type="ARBA" id="ARBA00022777"/>
    </source>
</evidence>
<dbReference type="AlphaFoldDB" id="A0A1V0A190"/>
<keyword evidence="3" id="KW-0418">Kinase</keyword>
<dbReference type="SUPFAM" id="SSF56112">
    <property type="entry name" value="Protein kinase-like (PK-like)"/>
    <property type="match status" value="1"/>
</dbReference>
<dbReference type="PROSITE" id="PS50011">
    <property type="entry name" value="PROTEIN_KINASE_DOM"/>
    <property type="match status" value="1"/>
</dbReference>
<evidence type="ECO:0000256" key="1">
    <source>
        <dbReference type="ARBA" id="ARBA00022679"/>
    </source>
</evidence>
<gene>
    <name evidence="7" type="ORF">BKM31_23160</name>
</gene>
<evidence type="ECO:0000256" key="2">
    <source>
        <dbReference type="ARBA" id="ARBA00022741"/>
    </source>
</evidence>
<evidence type="ECO:0000313" key="7">
    <source>
        <dbReference type="EMBL" id="AQZ63974.1"/>
    </source>
</evidence>
<accession>A0A1V0A190</accession>
<dbReference type="PROSITE" id="PS00108">
    <property type="entry name" value="PROTEIN_KINASE_ST"/>
    <property type="match status" value="1"/>
</dbReference>
<feature type="domain" description="Protein kinase" evidence="6">
    <location>
        <begin position="18"/>
        <end position="268"/>
    </location>
</feature>
<dbReference type="InterPro" id="IPR000719">
    <property type="entry name" value="Prot_kinase_dom"/>
</dbReference>
<dbReference type="STRING" id="1909395.BKM31_23160"/>